<dbReference type="EMBL" id="LR797269">
    <property type="protein sequence ID" value="CAB4197776.1"/>
    <property type="molecule type" value="Genomic_DNA"/>
</dbReference>
<protein>
    <submittedName>
        <fullName evidence="2">Uncharacterized protein</fullName>
    </submittedName>
</protein>
<evidence type="ECO:0000313" key="1">
    <source>
        <dbReference type="EMBL" id="CAB4149806.1"/>
    </source>
</evidence>
<dbReference type="EMBL" id="LR796851">
    <property type="protein sequence ID" value="CAB4170171.1"/>
    <property type="molecule type" value="Genomic_DNA"/>
</dbReference>
<evidence type="ECO:0000313" key="5">
    <source>
        <dbReference type="EMBL" id="CAB4211703.1"/>
    </source>
</evidence>
<organism evidence="2">
    <name type="scientific">uncultured Caudovirales phage</name>
    <dbReference type="NCBI Taxonomy" id="2100421"/>
    <lineage>
        <taxon>Viruses</taxon>
        <taxon>Duplodnaviria</taxon>
        <taxon>Heunggongvirae</taxon>
        <taxon>Uroviricota</taxon>
        <taxon>Caudoviricetes</taxon>
        <taxon>Peduoviridae</taxon>
        <taxon>Maltschvirus</taxon>
        <taxon>Maltschvirus maltsch</taxon>
    </lineage>
</organism>
<dbReference type="EMBL" id="LR797037">
    <property type="protein sequence ID" value="CAB4182567.1"/>
    <property type="molecule type" value="Genomic_DNA"/>
</dbReference>
<dbReference type="EMBL" id="LR798373">
    <property type="protein sequence ID" value="CAB5227281.1"/>
    <property type="molecule type" value="Genomic_DNA"/>
</dbReference>
<reference evidence="2" key="1">
    <citation type="submission" date="2020-05" db="EMBL/GenBank/DDBJ databases">
        <authorList>
            <person name="Chiriac C."/>
            <person name="Salcher M."/>
            <person name="Ghai R."/>
            <person name="Kavagutti S V."/>
        </authorList>
    </citation>
    <scope>NUCLEOTIDE SEQUENCE</scope>
</reference>
<dbReference type="EMBL" id="LR797378">
    <property type="protein sequence ID" value="CAB4211703.1"/>
    <property type="molecule type" value="Genomic_DNA"/>
</dbReference>
<proteinExistence type="predicted"/>
<name>A0A6J5PLE1_9CAUD</name>
<accession>A0A6J5PLE1</accession>
<evidence type="ECO:0000313" key="3">
    <source>
        <dbReference type="EMBL" id="CAB4182567.1"/>
    </source>
</evidence>
<dbReference type="EMBL" id="LR796520">
    <property type="protein sequence ID" value="CAB4149806.1"/>
    <property type="molecule type" value="Genomic_DNA"/>
</dbReference>
<evidence type="ECO:0000313" key="2">
    <source>
        <dbReference type="EMBL" id="CAB4170171.1"/>
    </source>
</evidence>
<gene>
    <name evidence="3" type="ORF">UFOVP1079_28</name>
    <name evidence="4" type="ORF">UFOVP1320_32</name>
    <name evidence="5" type="ORF">UFOVP1431_23</name>
    <name evidence="6" type="ORF">UFOVP1527_24</name>
    <name evidence="1" type="ORF">UFOVP548_47</name>
    <name evidence="2" type="ORF">UFOVP904_47</name>
</gene>
<sequence>MSSNAFSELEREYSESLDYTERYTQMLKELAEAEKEPDEGDERNI</sequence>
<evidence type="ECO:0000313" key="6">
    <source>
        <dbReference type="EMBL" id="CAB5227281.1"/>
    </source>
</evidence>
<evidence type="ECO:0000313" key="4">
    <source>
        <dbReference type="EMBL" id="CAB4197776.1"/>
    </source>
</evidence>